<name>Q5VQE2_ORYSJ</name>
<dbReference type="EMBL" id="AP003234">
    <property type="protein sequence ID" value="BAD68193.1"/>
    <property type="molecule type" value="Genomic_DNA"/>
</dbReference>
<dbReference type="AlphaFoldDB" id="Q5VQE2"/>
<accession>Q5VQE2</accession>
<evidence type="ECO:0000256" key="1">
    <source>
        <dbReference type="SAM" id="MobiDB-lite"/>
    </source>
</evidence>
<evidence type="ECO:0000313" key="2">
    <source>
        <dbReference type="EMBL" id="BAD68193.1"/>
    </source>
</evidence>
<gene>
    <name evidence="2" type="ORF">P0038D11.33</name>
</gene>
<proteinExistence type="predicted"/>
<feature type="region of interest" description="Disordered" evidence="1">
    <location>
        <begin position="107"/>
        <end position="160"/>
    </location>
</feature>
<feature type="compositionally biased region" description="Low complexity" evidence="1">
    <location>
        <begin position="107"/>
        <end position="126"/>
    </location>
</feature>
<sequence>MPQCVCSFYETQKYKSLYSLAYINFGIAKHLSTENTYPNLANFESPDVLHDSCSRCFFSNSGDLLFFSGAGELGSRGGVGLGWEGGRRGRWPGLEGLPWEAAARQWAADRAGGEAPAAAPEPRGWRMAVGGIGGGGISPRREERGEGGGGGRPGGPRRRR</sequence>
<organism evidence="2">
    <name type="scientific">Oryza sativa subsp. japonica</name>
    <name type="common">Rice</name>
    <dbReference type="NCBI Taxonomy" id="39947"/>
    <lineage>
        <taxon>Eukaryota</taxon>
        <taxon>Viridiplantae</taxon>
        <taxon>Streptophyta</taxon>
        <taxon>Embryophyta</taxon>
        <taxon>Tracheophyta</taxon>
        <taxon>Spermatophyta</taxon>
        <taxon>Magnoliopsida</taxon>
        <taxon>Liliopsida</taxon>
        <taxon>Poales</taxon>
        <taxon>Poaceae</taxon>
        <taxon>BOP clade</taxon>
        <taxon>Oryzoideae</taxon>
        <taxon>Oryzeae</taxon>
        <taxon>Oryzinae</taxon>
        <taxon>Oryza</taxon>
        <taxon>Oryza sativa</taxon>
    </lineage>
</organism>
<reference evidence="2" key="1">
    <citation type="journal article" date="2002" name="Nature">
        <title>The genome sequence and structure of rice chromosome 1.</title>
        <authorList>
            <person name="Sasaki T."/>
            <person name="Matsumoto T."/>
            <person name="Yamamoto K."/>
            <person name="Sakata K."/>
            <person name="Baba T."/>
            <person name="Katayose Y."/>
            <person name="Wu J."/>
            <person name="Niimura Y."/>
            <person name="Cheng Z."/>
            <person name="Nagamura Y."/>
            <person name="Antonio B.A."/>
            <person name="Kanamori H."/>
            <person name="Hosokawa S."/>
            <person name="Masukawa M."/>
            <person name="Arikawa K."/>
            <person name="Chiden Y."/>
            <person name="Hayashi M."/>
            <person name="Okamoto M."/>
            <person name="Ando T."/>
            <person name="Aoki H."/>
            <person name="Arita K."/>
            <person name="Hamada M."/>
            <person name="Harada C."/>
            <person name="Hijishita S."/>
            <person name="Honda M."/>
            <person name="Ichikawa Y."/>
            <person name="Idonuma A."/>
            <person name="Iijima M."/>
            <person name="Ikeda M."/>
            <person name="Ikeno M."/>
            <person name="Itoh S."/>
            <person name="Itoh T."/>
            <person name="Itoh Y."/>
            <person name="Itoh Y."/>
            <person name="Iwabuchi A."/>
            <person name="Kamiya K."/>
            <person name="Karasawa W."/>
            <person name="Katagiri S."/>
            <person name="Kikuta A."/>
            <person name="Kobayashi N."/>
            <person name="Kono I."/>
            <person name="Machita K."/>
            <person name="Maehara T."/>
            <person name="Mizuno H."/>
            <person name="Mizubayashi T."/>
            <person name="Mukai Y."/>
            <person name="Nagasaki H."/>
            <person name="Nakashima M."/>
            <person name="Nakama Y."/>
            <person name="Nakamichi Y."/>
            <person name="Nakamura M."/>
            <person name="Namiki N."/>
            <person name="Negishi M."/>
            <person name="Ohta I."/>
            <person name="Ono N."/>
            <person name="Saji S."/>
            <person name="Sakai K."/>
            <person name="Shibata M."/>
            <person name="Shimokawa T."/>
            <person name="Shomura A."/>
            <person name="Song J."/>
            <person name="Takazaki Y."/>
            <person name="Terasawa K."/>
            <person name="Tsuji K."/>
            <person name="Waki K."/>
            <person name="Yamagata H."/>
            <person name="Yamane H."/>
            <person name="Yoshiki S."/>
            <person name="Yoshihara R."/>
            <person name="Yukawa K."/>
            <person name="Zhong H."/>
            <person name="Iwama H."/>
            <person name="Endo T."/>
            <person name="Ito H."/>
            <person name="Hahn J.H."/>
            <person name="Kim H.I."/>
            <person name="Eun M.Y."/>
            <person name="Yano M."/>
            <person name="Jiang J."/>
            <person name="Gojobori T."/>
        </authorList>
    </citation>
    <scope>NUCLEOTIDE SEQUENCE</scope>
</reference>
<dbReference type="Proteomes" id="UP000817658">
    <property type="component" value="Chromosome 1"/>
</dbReference>
<protein>
    <submittedName>
        <fullName evidence="2">Uncharacterized protein</fullName>
    </submittedName>
</protein>